<keyword evidence="2" id="KW-1185">Reference proteome</keyword>
<dbReference type="AlphaFoldDB" id="A0A1Y1V9W6"/>
<gene>
    <name evidence="1" type="ORF">BCR36DRAFT_289833</name>
</gene>
<dbReference type="OrthoDB" id="10351204at2759"/>
<reference evidence="1 2" key="2">
    <citation type="submission" date="2016-08" db="EMBL/GenBank/DDBJ databases">
        <title>Pervasive Adenine N6-methylation of Active Genes in Fungi.</title>
        <authorList>
            <consortium name="DOE Joint Genome Institute"/>
            <person name="Mondo S.J."/>
            <person name="Dannebaum R.O."/>
            <person name="Kuo R.C."/>
            <person name="Labutti K."/>
            <person name="Haridas S."/>
            <person name="Kuo A."/>
            <person name="Salamov A."/>
            <person name="Ahrendt S.R."/>
            <person name="Lipzen A."/>
            <person name="Sullivan W."/>
            <person name="Andreopoulos W.B."/>
            <person name="Clum A."/>
            <person name="Lindquist E."/>
            <person name="Daum C."/>
            <person name="Ramamoorthy G.K."/>
            <person name="Gryganskyi A."/>
            <person name="Culley D."/>
            <person name="Magnuson J.K."/>
            <person name="James T.Y."/>
            <person name="O'Malley M.A."/>
            <person name="Stajich J.E."/>
            <person name="Spatafora J.W."/>
            <person name="Visel A."/>
            <person name="Grigoriev I.V."/>
        </authorList>
    </citation>
    <scope>NUCLEOTIDE SEQUENCE [LARGE SCALE GENOMIC DNA]</scope>
    <source>
        <strain evidence="2">finn</strain>
    </source>
</reference>
<proteinExistence type="predicted"/>
<evidence type="ECO:0000313" key="2">
    <source>
        <dbReference type="Proteomes" id="UP000193719"/>
    </source>
</evidence>
<protein>
    <submittedName>
        <fullName evidence="1">Uncharacterized protein</fullName>
    </submittedName>
</protein>
<dbReference type="EMBL" id="MCFH01000021">
    <property type="protein sequence ID" value="ORX50303.1"/>
    <property type="molecule type" value="Genomic_DNA"/>
</dbReference>
<accession>A0A1Y1V9W6</accession>
<name>A0A1Y1V9W6_9FUNG</name>
<reference evidence="1 2" key="1">
    <citation type="submission" date="2016-08" db="EMBL/GenBank/DDBJ databases">
        <title>Genomes of anaerobic fungi encode conserved fungal cellulosomes for biomass hydrolysis.</title>
        <authorList>
            <consortium name="DOE Joint Genome Institute"/>
            <person name="Haitjema C.H."/>
            <person name="Gilmore S.P."/>
            <person name="Henske J.K."/>
            <person name="Solomon K.V."/>
            <person name="De Groot R."/>
            <person name="Kuo A."/>
            <person name="Mondo S.J."/>
            <person name="Salamov A.A."/>
            <person name="Labutti K."/>
            <person name="Zhao Z."/>
            <person name="Chiniquy J."/>
            <person name="Barry K."/>
            <person name="Brewer H.M."/>
            <person name="Purvine S.O."/>
            <person name="Wright A.T."/>
            <person name="Boxma B."/>
            <person name="Van Alen T."/>
            <person name="Hackstein J.H."/>
            <person name="Baker S.E."/>
            <person name="Grigoriev I.V."/>
            <person name="O'Malley M.A."/>
        </authorList>
    </citation>
    <scope>NUCLEOTIDE SEQUENCE [LARGE SCALE GENOMIC DNA]</scope>
    <source>
        <strain evidence="2">finn</strain>
    </source>
</reference>
<comment type="caution">
    <text evidence="1">The sequence shown here is derived from an EMBL/GenBank/DDBJ whole genome shotgun (WGS) entry which is preliminary data.</text>
</comment>
<sequence>MEFENDNMQVNNYPILSINEVKNVLLRCQQLVKTSNRFQHAIMNMAQLLHELNQDMDKIFNLKEMYFISNILNSDKDVQYILTENQKYIKKLNELNNFFSTNYIIPIKTKTEELQKKVSNKKVEKVLKNESKNRKKDNFDNSNANTVSTIKRRYIIKT</sequence>
<evidence type="ECO:0000313" key="1">
    <source>
        <dbReference type="EMBL" id="ORX50303.1"/>
    </source>
</evidence>
<dbReference type="Proteomes" id="UP000193719">
    <property type="component" value="Unassembled WGS sequence"/>
</dbReference>
<organism evidence="1 2">
    <name type="scientific">Piromyces finnis</name>
    <dbReference type="NCBI Taxonomy" id="1754191"/>
    <lineage>
        <taxon>Eukaryota</taxon>
        <taxon>Fungi</taxon>
        <taxon>Fungi incertae sedis</taxon>
        <taxon>Chytridiomycota</taxon>
        <taxon>Chytridiomycota incertae sedis</taxon>
        <taxon>Neocallimastigomycetes</taxon>
        <taxon>Neocallimastigales</taxon>
        <taxon>Neocallimastigaceae</taxon>
        <taxon>Piromyces</taxon>
    </lineage>
</organism>